<sequence length="100" mass="11230">MPVLSHDLKFDKILSPVLKVDPDTTVDIRDAVWYFTQAVADNLNILRIVLRATSVDSLLAFAALPLLQDKGYLSWKDSEMDAPVLEFPPSKVKDIPISNY</sequence>
<dbReference type="Proteomes" id="UP001604336">
    <property type="component" value="Unassembled WGS sequence"/>
</dbReference>
<proteinExistence type="predicted"/>
<accession>A0ABD1VW85</accession>
<comment type="caution">
    <text evidence="1">The sequence shown here is derived from an EMBL/GenBank/DDBJ whole genome shotgun (WGS) entry which is preliminary data.</text>
</comment>
<dbReference type="SUPFAM" id="SSF53756">
    <property type="entry name" value="UDP-Glycosyltransferase/glycogen phosphorylase"/>
    <property type="match status" value="1"/>
</dbReference>
<reference evidence="2" key="1">
    <citation type="submission" date="2024-07" db="EMBL/GenBank/DDBJ databases">
        <title>Two chromosome-level genome assemblies of Korean endemic species Abeliophyllum distichum and Forsythia ovata (Oleaceae).</title>
        <authorList>
            <person name="Jang H."/>
        </authorList>
    </citation>
    <scope>NUCLEOTIDE SEQUENCE [LARGE SCALE GENOMIC DNA]</scope>
</reference>
<evidence type="ECO:0000313" key="1">
    <source>
        <dbReference type="EMBL" id="KAL2541665.1"/>
    </source>
</evidence>
<dbReference type="Gene3D" id="3.40.50.2000">
    <property type="entry name" value="Glycogen Phosphorylase B"/>
    <property type="match status" value="1"/>
</dbReference>
<name>A0ABD1VW85_9LAMI</name>
<dbReference type="EMBL" id="JBFOLK010000001">
    <property type="protein sequence ID" value="KAL2541665.1"/>
    <property type="molecule type" value="Genomic_DNA"/>
</dbReference>
<dbReference type="AlphaFoldDB" id="A0ABD1VW85"/>
<organism evidence="1 2">
    <name type="scientific">Abeliophyllum distichum</name>
    <dbReference type="NCBI Taxonomy" id="126358"/>
    <lineage>
        <taxon>Eukaryota</taxon>
        <taxon>Viridiplantae</taxon>
        <taxon>Streptophyta</taxon>
        <taxon>Embryophyta</taxon>
        <taxon>Tracheophyta</taxon>
        <taxon>Spermatophyta</taxon>
        <taxon>Magnoliopsida</taxon>
        <taxon>eudicotyledons</taxon>
        <taxon>Gunneridae</taxon>
        <taxon>Pentapetalae</taxon>
        <taxon>asterids</taxon>
        <taxon>lamiids</taxon>
        <taxon>Lamiales</taxon>
        <taxon>Oleaceae</taxon>
        <taxon>Forsythieae</taxon>
        <taxon>Abeliophyllum</taxon>
    </lineage>
</organism>
<protein>
    <submittedName>
        <fullName evidence="1">UDP-glycosyltransferase 76F1</fullName>
    </submittedName>
</protein>
<gene>
    <name evidence="1" type="ORF">Adt_02643</name>
</gene>
<evidence type="ECO:0000313" key="2">
    <source>
        <dbReference type="Proteomes" id="UP001604336"/>
    </source>
</evidence>
<keyword evidence="2" id="KW-1185">Reference proteome</keyword>